<proteinExistence type="predicted"/>
<gene>
    <name evidence="1" type="ORF">EDD18DRAFT_1135058</name>
</gene>
<protein>
    <submittedName>
        <fullName evidence="1">Uncharacterized protein</fullName>
    </submittedName>
</protein>
<keyword evidence="2" id="KW-1185">Reference proteome</keyword>
<evidence type="ECO:0000313" key="1">
    <source>
        <dbReference type="EMBL" id="KAK0502775.1"/>
    </source>
</evidence>
<dbReference type="Proteomes" id="UP001175228">
    <property type="component" value="Unassembled WGS sequence"/>
</dbReference>
<dbReference type="AlphaFoldDB" id="A0AA39QIR5"/>
<evidence type="ECO:0000313" key="2">
    <source>
        <dbReference type="Proteomes" id="UP001175228"/>
    </source>
</evidence>
<dbReference type="EMBL" id="JAUEPU010000004">
    <property type="protein sequence ID" value="KAK0502775.1"/>
    <property type="molecule type" value="Genomic_DNA"/>
</dbReference>
<sequence>MTRLVQFCTCGAHVFDHVGTYNPYYIPEPWTVLRYFNPDDNNPSPSAMMSGSSNDASSPFSQNITLSSDYSTPVLSNNAMDIPFTPACMLSNTPDTSSSYSYGDAAIFTHPPQPVIQLATPQTEAHSLSEVKNSYRIHFQSEDVNFSVNVQDSRARFQQDHPYRAPHGAEAWAGQF</sequence>
<name>A0AA39QIR5_9AGAR</name>
<accession>A0AA39QIR5</accession>
<reference evidence="1" key="1">
    <citation type="submission" date="2023-06" db="EMBL/GenBank/DDBJ databases">
        <authorList>
            <consortium name="Lawrence Berkeley National Laboratory"/>
            <person name="Ahrendt S."/>
            <person name="Sahu N."/>
            <person name="Indic B."/>
            <person name="Wong-Bajracharya J."/>
            <person name="Merenyi Z."/>
            <person name="Ke H.-M."/>
            <person name="Monk M."/>
            <person name="Kocsube S."/>
            <person name="Drula E."/>
            <person name="Lipzen A."/>
            <person name="Balint B."/>
            <person name="Henrissat B."/>
            <person name="Andreopoulos B."/>
            <person name="Martin F.M."/>
            <person name="Harder C.B."/>
            <person name="Rigling D."/>
            <person name="Ford K.L."/>
            <person name="Foster G.D."/>
            <person name="Pangilinan J."/>
            <person name="Papanicolaou A."/>
            <person name="Barry K."/>
            <person name="LaButti K."/>
            <person name="Viragh M."/>
            <person name="Koriabine M."/>
            <person name="Yan M."/>
            <person name="Riley R."/>
            <person name="Champramary S."/>
            <person name="Plett K.L."/>
            <person name="Tsai I.J."/>
            <person name="Slot J."/>
            <person name="Sipos G."/>
            <person name="Plett J."/>
            <person name="Nagy L.G."/>
            <person name="Grigoriev I.V."/>
        </authorList>
    </citation>
    <scope>NUCLEOTIDE SEQUENCE</scope>
    <source>
        <strain evidence="1">HWK02</strain>
    </source>
</reference>
<feature type="non-terminal residue" evidence="1">
    <location>
        <position position="1"/>
    </location>
</feature>
<organism evidence="1 2">
    <name type="scientific">Armillaria luteobubalina</name>
    <dbReference type="NCBI Taxonomy" id="153913"/>
    <lineage>
        <taxon>Eukaryota</taxon>
        <taxon>Fungi</taxon>
        <taxon>Dikarya</taxon>
        <taxon>Basidiomycota</taxon>
        <taxon>Agaricomycotina</taxon>
        <taxon>Agaricomycetes</taxon>
        <taxon>Agaricomycetidae</taxon>
        <taxon>Agaricales</taxon>
        <taxon>Marasmiineae</taxon>
        <taxon>Physalacriaceae</taxon>
        <taxon>Armillaria</taxon>
    </lineage>
</organism>
<comment type="caution">
    <text evidence="1">The sequence shown here is derived from an EMBL/GenBank/DDBJ whole genome shotgun (WGS) entry which is preliminary data.</text>
</comment>